<name>A0A8X6P7X0_NEPPI</name>
<dbReference type="AlphaFoldDB" id="A0A8X6P7X0"/>
<dbReference type="EMBL" id="BMAW01018065">
    <property type="protein sequence ID" value="GFT56627.1"/>
    <property type="molecule type" value="Genomic_DNA"/>
</dbReference>
<gene>
    <name evidence="1" type="ORF">NPIL_626281</name>
</gene>
<organism evidence="1 2">
    <name type="scientific">Nephila pilipes</name>
    <name type="common">Giant wood spider</name>
    <name type="synonym">Nephila maculata</name>
    <dbReference type="NCBI Taxonomy" id="299642"/>
    <lineage>
        <taxon>Eukaryota</taxon>
        <taxon>Metazoa</taxon>
        <taxon>Ecdysozoa</taxon>
        <taxon>Arthropoda</taxon>
        <taxon>Chelicerata</taxon>
        <taxon>Arachnida</taxon>
        <taxon>Araneae</taxon>
        <taxon>Araneomorphae</taxon>
        <taxon>Entelegynae</taxon>
        <taxon>Araneoidea</taxon>
        <taxon>Nephilidae</taxon>
        <taxon>Nephila</taxon>
    </lineage>
</organism>
<evidence type="ECO:0000313" key="1">
    <source>
        <dbReference type="EMBL" id="GFT56627.1"/>
    </source>
</evidence>
<proteinExistence type="predicted"/>
<protein>
    <submittedName>
        <fullName evidence="1">Uncharacterized protein</fullName>
    </submittedName>
</protein>
<dbReference type="Proteomes" id="UP000887013">
    <property type="component" value="Unassembled WGS sequence"/>
</dbReference>
<reference evidence="1" key="1">
    <citation type="submission" date="2020-08" db="EMBL/GenBank/DDBJ databases">
        <title>Multicomponent nature underlies the extraordinary mechanical properties of spider dragline silk.</title>
        <authorList>
            <person name="Kono N."/>
            <person name="Nakamura H."/>
            <person name="Mori M."/>
            <person name="Yoshida Y."/>
            <person name="Ohtoshi R."/>
            <person name="Malay A.D."/>
            <person name="Moran D.A.P."/>
            <person name="Tomita M."/>
            <person name="Numata K."/>
            <person name="Arakawa K."/>
        </authorList>
    </citation>
    <scope>NUCLEOTIDE SEQUENCE</scope>
</reference>
<keyword evidence="2" id="KW-1185">Reference proteome</keyword>
<comment type="caution">
    <text evidence="1">The sequence shown here is derived from an EMBL/GenBank/DDBJ whole genome shotgun (WGS) entry which is preliminary data.</text>
</comment>
<evidence type="ECO:0000313" key="2">
    <source>
        <dbReference type="Proteomes" id="UP000887013"/>
    </source>
</evidence>
<sequence length="159" mass="17688">MIVEALIDGMSLSSITIFMGFSRTIVSRILTVFSNLEGGKPSTDKNFRKTIIKVRCENLDFIFGSLGFMHGTSTAYIRHGIWIKAPSVVCILIQRYIASKHCDPPQPLRYIASEPASPHAQDTIASEHVVPLMPQIRASEHNSPPPCLRLRQSTKVALR</sequence>
<accession>A0A8X6P7X0</accession>